<gene>
    <name evidence="1" type="ORF">B0O44_103234</name>
</gene>
<dbReference type="Proteomes" id="UP000248198">
    <property type="component" value="Unassembled WGS sequence"/>
</dbReference>
<comment type="caution">
    <text evidence="1">The sequence shown here is derived from an EMBL/GenBank/DDBJ whole genome shotgun (WGS) entry which is preliminary data.</text>
</comment>
<accession>A0A318UIC0</accession>
<dbReference type="OrthoDB" id="762500at2"/>
<keyword evidence="2" id="KW-1185">Reference proteome</keyword>
<dbReference type="EMBL" id="QKLU01000003">
    <property type="protein sequence ID" value="PYF74788.1"/>
    <property type="molecule type" value="Genomic_DNA"/>
</dbReference>
<sequence length="205" mass="23753">MKNLYLLFFVLFLSACSKEKLYGPFNLKNGQEVELLVDHRYASLNETLLILPQNKQADASLRGFADRKPGYIYRVKARFTIIENPPADGSDRWFDFLRIVSENKYQGTEAFDMTLVGSFIPGGTAILLRKKEDKYYIGENLELTYTTPAVKAQLEEIWQNFLEVQKSWEDKKPIQPKWRSVKATVTHDPNNFGKAYLVQRVDFVN</sequence>
<reference evidence="1 2" key="1">
    <citation type="submission" date="2018-06" db="EMBL/GenBank/DDBJ databases">
        <title>Genomic Encyclopedia of Archaeal and Bacterial Type Strains, Phase II (KMG-II): from individual species to whole genera.</title>
        <authorList>
            <person name="Goeker M."/>
        </authorList>
    </citation>
    <scope>NUCLEOTIDE SEQUENCE [LARGE SCALE GENOMIC DNA]</scope>
    <source>
        <strain evidence="1 2">DSM 27372</strain>
    </source>
</reference>
<dbReference type="RefSeq" id="WP_110829571.1">
    <property type="nucleotide sequence ID" value="NZ_QKLU01000003.1"/>
</dbReference>
<dbReference type="PROSITE" id="PS51257">
    <property type="entry name" value="PROKAR_LIPOPROTEIN"/>
    <property type="match status" value="1"/>
</dbReference>
<organism evidence="1 2">
    <name type="scientific">Pedobacter nutrimenti</name>
    <dbReference type="NCBI Taxonomy" id="1241337"/>
    <lineage>
        <taxon>Bacteria</taxon>
        <taxon>Pseudomonadati</taxon>
        <taxon>Bacteroidota</taxon>
        <taxon>Sphingobacteriia</taxon>
        <taxon>Sphingobacteriales</taxon>
        <taxon>Sphingobacteriaceae</taxon>
        <taxon>Pedobacter</taxon>
    </lineage>
</organism>
<name>A0A318UIC0_9SPHI</name>
<dbReference type="AlphaFoldDB" id="A0A318UIC0"/>
<evidence type="ECO:0000313" key="1">
    <source>
        <dbReference type="EMBL" id="PYF74788.1"/>
    </source>
</evidence>
<protein>
    <submittedName>
        <fullName evidence="1">Uncharacterized protein</fullName>
    </submittedName>
</protein>
<proteinExistence type="predicted"/>
<evidence type="ECO:0000313" key="2">
    <source>
        <dbReference type="Proteomes" id="UP000248198"/>
    </source>
</evidence>